<dbReference type="RefSeq" id="WP_058517599.1">
    <property type="nucleotide sequence ID" value="NZ_CAAAIE010000007.1"/>
</dbReference>
<proteinExistence type="predicted"/>
<comment type="caution">
    <text evidence="1">The sequence shown here is derived from an EMBL/GenBank/DDBJ whole genome shotgun (WGS) entry which is preliminary data.</text>
</comment>
<name>A0A1E5JTJ4_9GAMM</name>
<dbReference type="EMBL" id="LSOG01000037">
    <property type="protein sequence ID" value="OEH47842.1"/>
    <property type="molecule type" value="Genomic_DNA"/>
</dbReference>
<evidence type="ECO:0000313" key="1">
    <source>
        <dbReference type="EMBL" id="OEH47842.1"/>
    </source>
</evidence>
<dbReference type="STRING" id="45071.Lpar_1749"/>
<evidence type="ECO:0000313" key="2">
    <source>
        <dbReference type="Proteomes" id="UP000095229"/>
    </source>
</evidence>
<dbReference type="OrthoDB" id="5652673at2"/>
<keyword evidence="2" id="KW-1185">Reference proteome</keyword>
<protein>
    <submittedName>
        <fullName evidence="1">Uncharacterized protein</fullName>
    </submittedName>
</protein>
<sequence>MVDSTLLRDLQQLEDAVTFYCKGKSQYFGEKKTFSFSALTDVYNSIKLLPLDNEKIMLMERFHQNVCKQIAAFHPKLFLFINFTNEINAYKPLLEQLDALKKQASELFDHYFDFNKSRFDWESLHQLRTQIYNLPNLSDKTQLMRLFENGVLATITQIEPKAYILLTFHSELEAVEEQEALDHLDVSFQ</sequence>
<accession>A0A1E5JTJ4</accession>
<dbReference type="PATRIC" id="fig|45071.6.peg.1876"/>
<organism evidence="1 2">
    <name type="scientific">Legionella parisiensis</name>
    <dbReference type="NCBI Taxonomy" id="45071"/>
    <lineage>
        <taxon>Bacteria</taxon>
        <taxon>Pseudomonadati</taxon>
        <taxon>Pseudomonadota</taxon>
        <taxon>Gammaproteobacteria</taxon>
        <taxon>Legionellales</taxon>
        <taxon>Legionellaceae</taxon>
        <taxon>Legionella</taxon>
    </lineage>
</organism>
<dbReference type="AlphaFoldDB" id="A0A1E5JTJ4"/>
<reference evidence="1 2" key="1">
    <citation type="submission" date="2016-02" db="EMBL/GenBank/DDBJ databases">
        <title>Secondary metabolites in Legionella.</title>
        <authorList>
            <person name="Tobias N.J."/>
            <person name="Bode H.B."/>
        </authorList>
    </citation>
    <scope>NUCLEOTIDE SEQUENCE [LARGE SCALE GENOMIC DNA]</scope>
    <source>
        <strain evidence="1 2">DSM 19216</strain>
    </source>
</reference>
<dbReference type="Proteomes" id="UP000095229">
    <property type="component" value="Unassembled WGS sequence"/>
</dbReference>
<gene>
    <name evidence="1" type="ORF">lpari_01220</name>
</gene>